<dbReference type="KEGG" id="ehx:EMIHUDRAFT_254574"/>
<dbReference type="PANTHER" id="PTHR42693:SF53">
    <property type="entry name" value="ENDO-4-O-SULFATASE"/>
    <property type="match status" value="1"/>
</dbReference>
<evidence type="ECO:0000256" key="2">
    <source>
        <dbReference type="ARBA" id="ARBA00022801"/>
    </source>
</evidence>
<dbReference type="PaxDb" id="2903-EOD25577"/>
<dbReference type="STRING" id="2903.R1CSG0"/>
<reference evidence="4" key="2">
    <citation type="submission" date="2024-10" db="UniProtKB">
        <authorList>
            <consortium name="EnsemblProtists"/>
        </authorList>
    </citation>
    <scope>IDENTIFICATION</scope>
</reference>
<evidence type="ECO:0000313" key="5">
    <source>
        <dbReference type="Proteomes" id="UP000013827"/>
    </source>
</evidence>
<dbReference type="Gene3D" id="3.30.1120.10">
    <property type="match status" value="1"/>
</dbReference>
<comment type="similarity">
    <text evidence="1">Belongs to the sulfatase family.</text>
</comment>
<dbReference type="Gene3D" id="3.40.720.10">
    <property type="entry name" value="Alkaline Phosphatase, subunit A"/>
    <property type="match status" value="1"/>
</dbReference>
<dbReference type="PANTHER" id="PTHR42693">
    <property type="entry name" value="ARYLSULFATASE FAMILY MEMBER"/>
    <property type="match status" value="1"/>
</dbReference>
<keyword evidence="2" id="KW-0378">Hydrolase</keyword>
<dbReference type="RefSeq" id="XP_005778006.1">
    <property type="nucleotide sequence ID" value="XM_005777949.1"/>
</dbReference>
<dbReference type="Proteomes" id="UP000013827">
    <property type="component" value="Unassembled WGS sequence"/>
</dbReference>
<dbReference type="AlphaFoldDB" id="A0A0D3JPZ2"/>
<dbReference type="EnsemblProtists" id="EOD25577">
    <property type="protein sequence ID" value="EOD25577"/>
    <property type="gene ID" value="EMIHUDRAFT_254574"/>
</dbReference>
<evidence type="ECO:0000313" key="4">
    <source>
        <dbReference type="EnsemblProtists" id="EOD25577"/>
    </source>
</evidence>
<dbReference type="HOGENOM" id="CLU_1153490_0_0_1"/>
<dbReference type="InterPro" id="IPR017850">
    <property type="entry name" value="Alkaline_phosphatase_core_sf"/>
</dbReference>
<dbReference type="GO" id="GO:0004065">
    <property type="term" value="F:arylsulfatase activity"/>
    <property type="evidence" value="ECO:0007669"/>
    <property type="project" value="TreeGrafter"/>
</dbReference>
<dbReference type="SUPFAM" id="SSF53649">
    <property type="entry name" value="Alkaline phosphatase-like"/>
    <property type="match status" value="1"/>
</dbReference>
<dbReference type="eggNOG" id="KOG3867">
    <property type="taxonomic scope" value="Eukaryota"/>
</dbReference>
<proteinExistence type="inferred from homology"/>
<accession>A0A0D3JPZ2</accession>
<sequence length="241" mass="26542">MDEAEGERREHMCIALWNLSPRRPILDALRSSNIDSQTLVAFVSDNGPDSGRRGQPGWRSNWPNAMMMGDSGPLDGSKNMLSDGGIRVPFILRWPGTIPAGQADPSKLDSNRSNSNQKGLLEVYREPVMSFDLYPTFVAAAGGSVPRGTQLSGTNLLPFVDGSRASGSPHDVLFWKAEQGYAVRWGEWKLGKHEALYNLRTDIGEQVNLARSRPEIVANLKAKYRAWCQTLPRSASGINNC</sequence>
<dbReference type="InterPro" id="IPR000917">
    <property type="entry name" value="Sulfatase_N"/>
</dbReference>
<dbReference type="GeneID" id="17271123"/>
<name>A0A0D3JPZ2_EMIH1</name>
<organism evidence="4 5">
    <name type="scientific">Emiliania huxleyi (strain CCMP1516)</name>
    <dbReference type="NCBI Taxonomy" id="280463"/>
    <lineage>
        <taxon>Eukaryota</taxon>
        <taxon>Haptista</taxon>
        <taxon>Haptophyta</taxon>
        <taxon>Prymnesiophyceae</taxon>
        <taxon>Isochrysidales</taxon>
        <taxon>Noelaerhabdaceae</taxon>
        <taxon>Emiliania</taxon>
    </lineage>
</organism>
<feature type="domain" description="Sulfatase N-terminal" evidence="3">
    <location>
        <begin position="25"/>
        <end position="142"/>
    </location>
</feature>
<keyword evidence="5" id="KW-1185">Reference proteome</keyword>
<evidence type="ECO:0000259" key="3">
    <source>
        <dbReference type="Pfam" id="PF00884"/>
    </source>
</evidence>
<reference evidence="5" key="1">
    <citation type="journal article" date="2013" name="Nature">
        <title>Pan genome of the phytoplankton Emiliania underpins its global distribution.</title>
        <authorList>
            <person name="Read B.A."/>
            <person name="Kegel J."/>
            <person name="Klute M.J."/>
            <person name="Kuo A."/>
            <person name="Lefebvre S.C."/>
            <person name="Maumus F."/>
            <person name="Mayer C."/>
            <person name="Miller J."/>
            <person name="Monier A."/>
            <person name="Salamov A."/>
            <person name="Young J."/>
            <person name="Aguilar M."/>
            <person name="Claverie J.M."/>
            <person name="Frickenhaus S."/>
            <person name="Gonzalez K."/>
            <person name="Herman E.K."/>
            <person name="Lin Y.C."/>
            <person name="Napier J."/>
            <person name="Ogata H."/>
            <person name="Sarno A.F."/>
            <person name="Shmutz J."/>
            <person name="Schroeder D."/>
            <person name="de Vargas C."/>
            <person name="Verret F."/>
            <person name="von Dassow P."/>
            <person name="Valentin K."/>
            <person name="Van de Peer Y."/>
            <person name="Wheeler G."/>
            <person name="Dacks J.B."/>
            <person name="Delwiche C.F."/>
            <person name="Dyhrman S.T."/>
            <person name="Glockner G."/>
            <person name="John U."/>
            <person name="Richards T."/>
            <person name="Worden A.Z."/>
            <person name="Zhang X."/>
            <person name="Grigoriev I.V."/>
            <person name="Allen A.E."/>
            <person name="Bidle K."/>
            <person name="Borodovsky M."/>
            <person name="Bowler C."/>
            <person name="Brownlee C."/>
            <person name="Cock J.M."/>
            <person name="Elias M."/>
            <person name="Gladyshev V.N."/>
            <person name="Groth M."/>
            <person name="Guda C."/>
            <person name="Hadaegh A."/>
            <person name="Iglesias-Rodriguez M.D."/>
            <person name="Jenkins J."/>
            <person name="Jones B.M."/>
            <person name="Lawson T."/>
            <person name="Leese F."/>
            <person name="Lindquist E."/>
            <person name="Lobanov A."/>
            <person name="Lomsadze A."/>
            <person name="Malik S.B."/>
            <person name="Marsh M.E."/>
            <person name="Mackinder L."/>
            <person name="Mock T."/>
            <person name="Mueller-Roeber B."/>
            <person name="Pagarete A."/>
            <person name="Parker M."/>
            <person name="Probert I."/>
            <person name="Quesneville H."/>
            <person name="Raines C."/>
            <person name="Rensing S.A."/>
            <person name="Riano-Pachon D.M."/>
            <person name="Richier S."/>
            <person name="Rokitta S."/>
            <person name="Shiraiwa Y."/>
            <person name="Soanes D.M."/>
            <person name="van der Giezen M."/>
            <person name="Wahlund T.M."/>
            <person name="Williams B."/>
            <person name="Wilson W."/>
            <person name="Wolfe G."/>
            <person name="Wurch L.L."/>
        </authorList>
    </citation>
    <scope>NUCLEOTIDE SEQUENCE</scope>
</reference>
<protein>
    <recommendedName>
        <fullName evidence="3">Sulfatase N-terminal domain-containing protein</fullName>
    </recommendedName>
</protein>
<dbReference type="InterPro" id="IPR050738">
    <property type="entry name" value="Sulfatase"/>
</dbReference>
<evidence type="ECO:0000256" key="1">
    <source>
        <dbReference type="ARBA" id="ARBA00008779"/>
    </source>
</evidence>
<dbReference type="Pfam" id="PF00884">
    <property type="entry name" value="Sulfatase"/>
    <property type="match status" value="1"/>
</dbReference>